<dbReference type="PANTHER" id="PTHR47396">
    <property type="entry name" value="TYPE I RESTRICTION ENZYME ECOKI R PROTEIN"/>
    <property type="match status" value="1"/>
</dbReference>
<sequence>MKFTLADYQADVVDETLNEISFAAQRHRTNSDRKTAIGISAPTGAGKTVIASAVLEGLFFGTEESDPRPETTVLWLTDDAELNEQSRKKIRASSDRINMNMLRTVEADFDQNEFSPGLIYFLNVQKLGTGAKRHIQTGDGRRYSLWETIGNTVKQRGSGFIVLVDEAHRGATDRSRPTILRRILDGATIEVPGGNDTFRTIVNPPAPIVIGLSATPKKFEEAMRGASGRSLVQVVADVQKVRASGLIKERINVSYAVDDQPSDDTLIRQAVADLDRSDMQWQQWARTTGASSYPVPLLAIQVPDMTTDAKIGEIVQTLTDASDAFDDADSVAHSFGEHSPITTTTWLSGVEMPRVVQYIAPTSISQSGNLRAVIFKQALTTGWDCPRAEVMVSLRTAQEHTQIAQLIGRMVRNPLAKSIEEPEFDDLNAVDLYLPHFNKVEVAMVVKSFMDSADIEVPVQLNPKSMTRNPDVPAAVWDAIGGLTREQKPVRRFTSNVNRLVRLGTLLDNSEFEHPGGSSYTQESRNVVVETLASVYGQNKLAIDKVAGSLLEVSFEMATFDQYSGTNTRTTSRTAATSQKNLRQLLEEAKRRLPDAAAAWYSTSLVIAGDLEWDEVVVRTVALARSAEAREALESQCGARVESWRRNTAGSVARLKPTQRQEFETIFAPIGSALSNTLGMPETISQKTESLNKDSGLVEELPLYAGHLYALPETKLFPERFTSWEQSVLEAEQGSGTLLGWYRNPVGGSQALSVHYLDSEVSKNLYPDFLFFHNDGDDGVAIDLVDPHNHSLADTSPKWAALARYVREHDGDFRRAAIVIKDAGGVLLAIQLSGQNDDSLERKLAEATSKEAIEQLFREVGGAY</sequence>
<dbReference type="Proteomes" id="UP000237061">
    <property type="component" value="Unassembled WGS sequence"/>
</dbReference>
<protein>
    <submittedName>
        <fullName evidence="2">Type III restriction endonuclease subunit R</fullName>
    </submittedName>
</protein>
<dbReference type="GO" id="GO:0036121">
    <property type="term" value="F:double-stranded DNA helicase activity"/>
    <property type="evidence" value="ECO:0007669"/>
    <property type="project" value="TreeGrafter"/>
</dbReference>
<dbReference type="InterPro" id="IPR006935">
    <property type="entry name" value="Helicase/UvrB_N"/>
</dbReference>
<gene>
    <name evidence="2" type="ORF">CVS27_11115</name>
</gene>
<dbReference type="InterPro" id="IPR027417">
    <property type="entry name" value="P-loop_NTPase"/>
</dbReference>
<keyword evidence="2" id="KW-0540">Nuclease</keyword>
<dbReference type="InterPro" id="IPR050742">
    <property type="entry name" value="Helicase_Restrict-Modif_Enz"/>
</dbReference>
<dbReference type="Gene3D" id="3.40.50.300">
    <property type="entry name" value="P-loop containing nucleotide triphosphate hydrolases"/>
    <property type="match status" value="2"/>
</dbReference>
<dbReference type="Pfam" id="PF04851">
    <property type="entry name" value="ResIII"/>
    <property type="match status" value="1"/>
</dbReference>
<comment type="caution">
    <text evidence="2">The sequence shown here is derived from an EMBL/GenBank/DDBJ whole genome shotgun (WGS) entry which is preliminary data.</text>
</comment>
<dbReference type="GO" id="GO:0005524">
    <property type="term" value="F:ATP binding"/>
    <property type="evidence" value="ECO:0007669"/>
    <property type="project" value="InterPro"/>
</dbReference>
<keyword evidence="2" id="KW-0378">Hydrolase</keyword>
<reference evidence="2 3" key="1">
    <citation type="submission" date="2018-01" db="EMBL/GenBank/DDBJ databases">
        <title>Arthrobacter sp. nov., from glaciers in China.</title>
        <authorList>
            <person name="Liu Q."/>
            <person name="Xin Y.-H."/>
        </authorList>
    </citation>
    <scope>NUCLEOTIDE SEQUENCE [LARGE SCALE GENOMIC DNA]</scope>
    <source>
        <strain evidence="2 3">HLT2-12-2</strain>
    </source>
</reference>
<evidence type="ECO:0000259" key="1">
    <source>
        <dbReference type="PROSITE" id="PS51192"/>
    </source>
</evidence>
<dbReference type="EMBL" id="PPXC01000007">
    <property type="protein sequence ID" value="POH73449.1"/>
    <property type="molecule type" value="Genomic_DNA"/>
</dbReference>
<keyword evidence="3" id="KW-1185">Reference proteome</keyword>
<evidence type="ECO:0000313" key="2">
    <source>
        <dbReference type="EMBL" id="POH73449.1"/>
    </source>
</evidence>
<dbReference type="GO" id="GO:0004519">
    <property type="term" value="F:endonuclease activity"/>
    <property type="evidence" value="ECO:0007669"/>
    <property type="project" value="UniProtKB-KW"/>
</dbReference>
<dbReference type="PANTHER" id="PTHR47396:SF1">
    <property type="entry name" value="ATP-DEPENDENT HELICASE IRC3-RELATED"/>
    <property type="match status" value="1"/>
</dbReference>
<name>A0A2S3ZWH9_ARTGL</name>
<dbReference type="GO" id="GO:0016787">
    <property type="term" value="F:hydrolase activity"/>
    <property type="evidence" value="ECO:0007669"/>
    <property type="project" value="InterPro"/>
</dbReference>
<dbReference type="RefSeq" id="WP_103465798.1">
    <property type="nucleotide sequence ID" value="NZ_PPXC01000007.1"/>
</dbReference>
<dbReference type="PROSITE" id="PS51192">
    <property type="entry name" value="HELICASE_ATP_BIND_1"/>
    <property type="match status" value="1"/>
</dbReference>
<dbReference type="GO" id="GO:0000403">
    <property type="term" value="F:Y-form DNA binding"/>
    <property type="evidence" value="ECO:0007669"/>
    <property type="project" value="TreeGrafter"/>
</dbReference>
<organism evidence="2 3">
    <name type="scientific">Arthrobacter glacialis</name>
    <dbReference type="NCBI Taxonomy" id="1664"/>
    <lineage>
        <taxon>Bacteria</taxon>
        <taxon>Bacillati</taxon>
        <taxon>Actinomycetota</taxon>
        <taxon>Actinomycetes</taxon>
        <taxon>Micrococcales</taxon>
        <taxon>Micrococcaceae</taxon>
        <taxon>Arthrobacter</taxon>
    </lineage>
</organism>
<dbReference type="GO" id="GO:0061749">
    <property type="term" value="F:forked DNA-dependent helicase activity"/>
    <property type="evidence" value="ECO:0007669"/>
    <property type="project" value="TreeGrafter"/>
</dbReference>
<dbReference type="InterPro" id="IPR014001">
    <property type="entry name" value="Helicase_ATP-bd"/>
</dbReference>
<evidence type="ECO:0000313" key="3">
    <source>
        <dbReference type="Proteomes" id="UP000237061"/>
    </source>
</evidence>
<accession>A0A2S3ZWH9</accession>
<proteinExistence type="predicted"/>
<keyword evidence="2" id="KW-0255">Endonuclease</keyword>
<dbReference type="AlphaFoldDB" id="A0A2S3ZWH9"/>
<dbReference type="SUPFAM" id="SSF52540">
    <property type="entry name" value="P-loop containing nucleoside triphosphate hydrolases"/>
    <property type="match status" value="1"/>
</dbReference>
<feature type="domain" description="Helicase ATP-binding" evidence="1">
    <location>
        <begin position="28"/>
        <end position="234"/>
    </location>
</feature>